<dbReference type="EMBL" id="JACYNR010000004">
    <property type="protein sequence ID" value="MBD8126175.1"/>
    <property type="molecule type" value="Genomic_DNA"/>
</dbReference>
<gene>
    <name evidence="1" type="ORF">IFT41_08625</name>
</gene>
<evidence type="ECO:0000313" key="1">
    <source>
        <dbReference type="EMBL" id="MBD8126175.1"/>
    </source>
</evidence>
<organism evidence="1 2">
    <name type="scientific">Enterobacter agglomerans</name>
    <name type="common">Erwinia herbicola</name>
    <name type="synonym">Pantoea agglomerans</name>
    <dbReference type="NCBI Taxonomy" id="549"/>
    <lineage>
        <taxon>Bacteria</taxon>
        <taxon>Pseudomonadati</taxon>
        <taxon>Pseudomonadota</taxon>
        <taxon>Gammaproteobacteria</taxon>
        <taxon>Enterobacterales</taxon>
        <taxon>Erwiniaceae</taxon>
        <taxon>Pantoea</taxon>
        <taxon>Pantoea agglomerans group</taxon>
    </lineage>
</organism>
<evidence type="ECO:0000313" key="2">
    <source>
        <dbReference type="Proteomes" id="UP000610459"/>
    </source>
</evidence>
<proteinExistence type="predicted"/>
<sequence length="429" mass="46630">MKKYAVIFSLPIVAFFTSSAFATCQPVYKARQGDDSKGGVPLIFGSIKLQPAEFMPTGLIGSTTATVGQAQSLPEGENQLLYTCDLADQGQTYEYFATNGDSNVGGNISAGEGVYQTYFPFIGIKLIRDSDGKVFSRYWQHSPIEGHREGNKLNFYARDFSGVTAEIYRLPSTMRGGDPVAHWGCNGPADDSASGIAYTCPQPNGYTVFVGPGWNDKKNITIPGADSNTNWDGFSNWNWIGFGMQYSTANTFVQTPWGCRVYSYTNPVILPPVTVTALKSDFETIGKDFTVTYRCGGALVNGFINRNAGVGPDKISVAFSTDHPMSGNNVLWSRYALSDNYGQDGYASNVGIGVSVAGKTVGFITNAYTNDYTKGWFSLLDGEISRSQNTPTQVDITSQYFAFYGIVDPAKPVTPGKIDATAHIIVRYW</sequence>
<comment type="caution">
    <text evidence="1">The sequence shown here is derived from an EMBL/GenBank/DDBJ whole genome shotgun (WGS) entry which is preliminary data.</text>
</comment>
<protein>
    <submittedName>
        <fullName evidence="1">Fimbrial protein</fullName>
    </submittedName>
</protein>
<dbReference type="Proteomes" id="UP000610459">
    <property type="component" value="Unassembled WGS sequence"/>
</dbReference>
<keyword evidence="2" id="KW-1185">Reference proteome</keyword>
<reference evidence="1 2" key="1">
    <citation type="journal article" date="2020" name="FEMS Microbiol. Ecol.">
        <title>Temporal dynamics of bacterial communities during seed development and maturation.</title>
        <authorList>
            <person name="Chesneau G."/>
            <person name="Torres-Cortes G."/>
            <person name="Briand M."/>
            <person name="Darrasse A."/>
            <person name="Preveaux A."/>
            <person name="Marais C."/>
            <person name="Jacques M.A."/>
            <person name="Shade A."/>
            <person name="Barret M."/>
        </authorList>
    </citation>
    <scope>NUCLEOTIDE SEQUENCE [LARGE SCALE GENOMIC DNA]</scope>
    <source>
        <strain evidence="1 2">CFBP13709</strain>
    </source>
</reference>
<accession>A0ACC5PMG7</accession>
<name>A0ACC5PMG7_ENTAG</name>